<comment type="caution">
    <text evidence="1">The sequence shown here is derived from an EMBL/GenBank/DDBJ whole genome shotgun (WGS) entry which is preliminary data.</text>
</comment>
<reference evidence="1 2" key="1">
    <citation type="journal article" date="2024" name="Ann. Entomol. Soc. Am.">
        <title>Genomic analyses of the southern and eastern yellowjacket wasps (Hymenoptera: Vespidae) reveal evolutionary signatures of social life.</title>
        <authorList>
            <person name="Catto M.A."/>
            <person name="Caine P.B."/>
            <person name="Orr S.E."/>
            <person name="Hunt B.G."/>
            <person name="Goodisman M.A.D."/>
        </authorList>
    </citation>
    <scope>NUCLEOTIDE SEQUENCE [LARGE SCALE GENOMIC DNA]</scope>
    <source>
        <strain evidence="1">232</strain>
        <tissue evidence="1">Head and thorax</tissue>
    </source>
</reference>
<dbReference type="Proteomes" id="UP001607303">
    <property type="component" value="Unassembled WGS sequence"/>
</dbReference>
<protein>
    <submittedName>
        <fullName evidence="1">GRAM domain-containing protein 2A-like isoform X4</fullName>
    </submittedName>
</protein>
<dbReference type="AlphaFoldDB" id="A0ABD2D212"/>
<evidence type="ECO:0000313" key="2">
    <source>
        <dbReference type="Proteomes" id="UP001607303"/>
    </source>
</evidence>
<proteinExistence type="predicted"/>
<evidence type="ECO:0000313" key="1">
    <source>
        <dbReference type="EMBL" id="KAL2751418.1"/>
    </source>
</evidence>
<organism evidence="1 2">
    <name type="scientific">Vespula maculifrons</name>
    <name type="common">Eastern yellow jacket</name>
    <name type="synonym">Wasp</name>
    <dbReference type="NCBI Taxonomy" id="7453"/>
    <lineage>
        <taxon>Eukaryota</taxon>
        <taxon>Metazoa</taxon>
        <taxon>Ecdysozoa</taxon>
        <taxon>Arthropoda</taxon>
        <taxon>Hexapoda</taxon>
        <taxon>Insecta</taxon>
        <taxon>Pterygota</taxon>
        <taxon>Neoptera</taxon>
        <taxon>Endopterygota</taxon>
        <taxon>Hymenoptera</taxon>
        <taxon>Apocrita</taxon>
        <taxon>Aculeata</taxon>
        <taxon>Vespoidea</taxon>
        <taxon>Vespidae</taxon>
        <taxon>Vespinae</taxon>
        <taxon>Vespula</taxon>
    </lineage>
</organism>
<keyword evidence="2" id="KW-1185">Reference proteome</keyword>
<dbReference type="EMBL" id="JAYRBN010000007">
    <property type="protein sequence ID" value="KAL2751418.1"/>
    <property type="molecule type" value="Genomic_DNA"/>
</dbReference>
<gene>
    <name evidence="1" type="ORF">V1477_000576</name>
</gene>
<accession>A0ABD2D212</accession>
<sequence length="183" mass="22080">MISVKIILEMTNSKYPSSGEQLIVNIDNQLESCSKFVRVTRYFKTNFYKSHDIIFGYIKQKNSVISCIYHRRDDRRLVVNRDLTSVKVRRNLINAKHDRKPISRDSLFHFVLILRNKMIFWIYRDRVLHDKYMRKISNCKIAKSETFFAILKRKKHASCKSYNIQWDIMSLLDRIYLLMFVIM</sequence>
<name>A0ABD2D212_VESMC</name>